<dbReference type="InterPro" id="IPR036388">
    <property type="entry name" value="WH-like_DNA-bd_sf"/>
</dbReference>
<protein>
    <recommendedName>
        <fullName evidence="1">Transcription regulator TrmB N-terminal domain-containing protein</fullName>
    </recommendedName>
</protein>
<name>A0A1G2RC65_9BACT</name>
<evidence type="ECO:0000313" key="3">
    <source>
        <dbReference type="Proteomes" id="UP000177078"/>
    </source>
</evidence>
<evidence type="ECO:0000313" key="2">
    <source>
        <dbReference type="EMBL" id="OHA70446.1"/>
    </source>
</evidence>
<dbReference type="Gene3D" id="1.10.10.10">
    <property type="entry name" value="Winged helix-like DNA-binding domain superfamily/Winged helix DNA-binding domain"/>
    <property type="match status" value="1"/>
</dbReference>
<dbReference type="Proteomes" id="UP000177078">
    <property type="component" value="Unassembled WGS sequence"/>
</dbReference>
<dbReference type="SUPFAM" id="SSF46785">
    <property type="entry name" value="Winged helix' DNA-binding domain"/>
    <property type="match status" value="1"/>
</dbReference>
<comment type="caution">
    <text evidence="2">The sequence shown here is derived from an EMBL/GenBank/DDBJ whole genome shotgun (WGS) entry which is preliminary data.</text>
</comment>
<organism evidence="2 3">
    <name type="scientific">Candidatus Wildermuthbacteria bacterium RIFCSPHIGHO2_12_FULL_40_12</name>
    <dbReference type="NCBI Taxonomy" id="1802457"/>
    <lineage>
        <taxon>Bacteria</taxon>
        <taxon>Candidatus Wildermuthiibacteriota</taxon>
    </lineage>
</organism>
<gene>
    <name evidence="2" type="ORF">A3F15_00460</name>
</gene>
<dbReference type="EMBL" id="MHUC01000029">
    <property type="protein sequence ID" value="OHA70446.1"/>
    <property type="molecule type" value="Genomic_DNA"/>
</dbReference>
<dbReference type="PANTHER" id="PTHR34293">
    <property type="entry name" value="HTH-TYPE TRANSCRIPTIONAL REGULATOR TRMBL2"/>
    <property type="match status" value="1"/>
</dbReference>
<accession>A0A1G2RC65</accession>
<dbReference type="InterPro" id="IPR051797">
    <property type="entry name" value="TrmB-like"/>
</dbReference>
<dbReference type="AlphaFoldDB" id="A0A1G2RC65"/>
<dbReference type="InterPro" id="IPR036390">
    <property type="entry name" value="WH_DNA-bd_sf"/>
</dbReference>
<dbReference type="PANTHER" id="PTHR34293:SF1">
    <property type="entry name" value="HTH-TYPE TRANSCRIPTIONAL REGULATOR TRMBL2"/>
    <property type="match status" value="1"/>
</dbReference>
<sequence length="277" mass="30985">MSISTNNLLVKQLIEFGLSEKEAKVYLALLELEVAAVSEVSKTANINRSTAYVVLESLKKKGLVSTSADEKVQRYVAVSPDLLLSEAQNKAKRSEEIKDKINNIIPDLRALHKDTKEKPTVKVYEGKDGLIAAFEESLHNKEKIMRASSSPGNIAKIIPNYLLQYVHKRMRLGIKMHGIHPDDKIHRGYIENSPRTIDTYILVPRTKHKFPADFAVWDDKVGFMSDQNRGIAIVIQSSMISEAMKSIFDLAWANAKSIGDEVKGYKTKSKNGKEATS</sequence>
<reference evidence="2 3" key="1">
    <citation type="journal article" date="2016" name="Nat. Commun.">
        <title>Thousands of microbial genomes shed light on interconnected biogeochemical processes in an aquifer system.</title>
        <authorList>
            <person name="Anantharaman K."/>
            <person name="Brown C.T."/>
            <person name="Hug L.A."/>
            <person name="Sharon I."/>
            <person name="Castelle C.J."/>
            <person name="Probst A.J."/>
            <person name="Thomas B.C."/>
            <person name="Singh A."/>
            <person name="Wilkins M.J."/>
            <person name="Karaoz U."/>
            <person name="Brodie E.L."/>
            <person name="Williams K.H."/>
            <person name="Hubbard S.S."/>
            <person name="Banfield J.F."/>
        </authorList>
    </citation>
    <scope>NUCLEOTIDE SEQUENCE [LARGE SCALE GENOMIC DNA]</scope>
</reference>
<dbReference type="Pfam" id="PF01978">
    <property type="entry name" value="TrmB"/>
    <property type="match status" value="1"/>
</dbReference>
<dbReference type="InterPro" id="IPR002831">
    <property type="entry name" value="Tscrpt_reg_TrmB_N"/>
</dbReference>
<feature type="domain" description="Transcription regulator TrmB N-terminal" evidence="1">
    <location>
        <begin position="15"/>
        <end position="80"/>
    </location>
</feature>
<evidence type="ECO:0000259" key="1">
    <source>
        <dbReference type="Pfam" id="PF01978"/>
    </source>
</evidence>
<proteinExistence type="predicted"/>